<dbReference type="EC" id="2.4.1.18" evidence="10"/>
<reference evidence="13 14" key="1">
    <citation type="submission" date="2016-09" db="EMBL/GenBank/DDBJ databases">
        <title>Draft genome sequence for the type strain of Desulfuribacillus alkaliarsenatis AHT28, an obligately anaerobic, sulfidogenic bacterium isolated from Russian soda lake sediments.</title>
        <authorList>
            <person name="Abin C.A."/>
            <person name="Hollibaugh J.T."/>
        </authorList>
    </citation>
    <scope>NUCLEOTIDE SEQUENCE [LARGE SCALE GENOMIC DNA]</scope>
    <source>
        <strain evidence="13 14">AHT28</strain>
    </source>
</reference>
<dbReference type="FunFam" id="2.60.40.10:FF:000169">
    <property type="entry name" value="1,4-alpha-glucan branching enzyme GlgB"/>
    <property type="match status" value="1"/>
</dbReference>
<evidence type="ECO:0000256" key="4">
    <source>
        <dbReference type="ARBA" id="ARBA00009000"/>
    </source>
</evidence>
<dbReference type="InterPro" id="IPR006048">
    <property type="entry name" value="A-amylase/branching_C"/>
</dbReference>
<dbReference type="NCBIfam" id="NF008967">
    <property type="entry name" value="PRK12313.1"/>
    <property type="match status" value="1"/>
</dbReference>
<comment type="pathway">
    <text evidence="3 10">Glycan biosynthesis; glycogen biosynthesis.</text>
</comment>
<dbReference type="Gene3D" id="2.60.40.10">
    <property type="entry name" value="Immunoglobulins"/>
    <property type="match status" value="1"/>
</dbReference>
<proteinExistence type="inferred from homology"/>
<dbReference type="Pfam" id="PF02806">
    <property type="entry name" value="Alpha-amylase_C"/>
    <property type="match status" value="1"/>
</dbReference>
<dbReference type="Gene3D" id="3.20.20.80">
    <property type="entry name" value="Glycosidases"/>
    <property type="match status" value="1"/>
</dbReference>
<evidence type="ECO:0000313" key="14">
    <source>
        <dbReference type="Proteomes" id="UP000094296"/>
    </source>
</evidence>
<dbReference type="SUPFAM" id="SSF51011">
    <property type="entry name" value="Glycosyl hydrolase domain"/>
    <property type="match status" value="1"/>
</dbReference>
<feature type="active site" description="Nucleophile" evidence="10 11">
    <location>
        <position position="309"/>
    </location>
</feature>
<dbReference type="NCBIfam" id="TIGR01515">
    <property type="entry name" value="branching_enzym"/>
    <property type="match status" value="1"/>
</dbReference>
<dbReference type="EMBL" id="MIJE01000032">
    <property type="protein sequence ID" value="OEF96296.1"/>
    <property type="molecule type" value="Genomic_DNA"/>
</dbReference>
<dbReference type="RefSeq" id="WP_069643802.1">
    <property type="nucleotide sequence ID" value="NZ_MIJE01000032.1"/>
</dbReference>
<dbReference type="GO" id="GO:0043169">
    <property type="term" value="F:cation binding"/>
    <property type="evidence" value="ECO:0007669"/>
    <property type="project" value="InterPro"/>
</dbReference>
<gene>
    <name evidence="10" type="primary">glgB</name>
    <name evidence="13" type="ORF">BHF68_09040</name>
</gene>
<dbReference type="GO" id="GO:0005978">
    <property type="term" value="P:glycogen biosynthetic process"/>
    <property type="evidence" value="ECO:0007669"/>
    <property type="project" value="UniProtKB-UniRule"/>
</dbReference>
<comment type="catalytic activity">
    <reaction evidence="1 10">
        <text>Transfers a segment of a (1-&gt;4)-alpha-D-glucan chain to a primary hydroxy group in a similar glucan chain.</text>
        <dbReference type="EC" id="2.4.1.18"/>
    </reaction>
</comment>
<feature type="domain" description="Glycosyl hydrolase family 13 catalytic" evidence="12">
    <location>
        <begin position="152"/>
        <end position="506"/>
    </location>
</feature>
<dbReference type="FunFam" id="3.20.20.80:FF:000003">
    <property type="entry name" value="1,4-alpha-glucan branching enzyme GlgB"/>
    <property type="match status" value="1"/>
</dbReference>
<evidence type="ECO:0000256" key="6">
    <source>
        <dbReference type="ARBA" id="ARBA00022676"/>
    </source>
</evidence>
<dbReference type="Pfam" id="PF00128">
    <property type="entry name" value="Alpha-amylase"/>
    <property type="match status" value="1"/>
</dbReference>
<dbReference type="Pfam" id="PF02922">
    <property type="entry name" value="CBM_48"/>
    <property type="match status" value="1"/>
</dbReference>
<comment type="caution">
    <text evidence="13">The sequence shown here is derived from an EMBL/GenBank/DDBJ whole genome shotgun (WGS) entry which is preliminary data.</text>
</comment>
<dbReference type="GO" id="GO:0003844">
    <property type="term" value="F:1,4-alpha-glucan branching enzyme activity"/>
    <property type="evidence" value="ECO:0007669"/>
    <property type="project" value="UniProtKB-UniRule"/>
</dbReference>
<dbReference type="InterPro" id="IPR006407">
    <property type="entry name" value="GlgB"/>
</dbReference>
<evidence type="ECO:0000256" key="11">
    <source>
        <dbReference type="PIRSR" id="PIRSR000463-1"/>
    </source>
</evidence>
<evidence type="ECO:0000259" key="12">
    <source>
        <dbReference type="SMART" id="SM00642"/>
    </source>
</evidence>
<dbReference type="InterPro" id="IPR044143">
    <property type="entry name" value="GlgB_N_E_set_prok"/>
</dbReference>
<dbReference type="CDD" id="cd02855">
    <property type="entry name" value="E_set_GBE_prok_N"/>
    <property type="match status" value="1"/>
</dbReference>
<dbReference type="HAMAP" id="MF_00685">
    <property type="entry name" value="GlgB"/>
    <property type="match status" value="1"/>
</dbReference>
<evidence type="ECO:0000256" key="3">
    <source>
        <dbReference type="ARBA" id="ARBA00004964"/>
    </source>
</evidence>
<dbReference type="SUPFAM" id="SSF81296">
    <property type="entry name" value="E set domains"/>
    <property type="match status" value="1"/>
</dbReference>
<evidence type="ECO:0000256" key="5">
    <source>
        <dbReference type="ARBA" id="ARBA00022600"/>
    </source>
</evidence>
<feature type="active site" description="Proton donor" evidence="10 11">
    <location>
        <position position="362"/>
    </location>
</feature>
<dbReference type="InterPro" id="IPR017853">
    <property type="entry name" value="GH"/>
</dbReference>
<dbReference type="PIRSF" id="PIRSF000463">
    <property type="entry name" value="GlgB"/>
    <property type="match status" value="1"/>
</dbReference>
<evidence type="ECO:0000256" key="7">
    <source>
        <dbReference type="ARBA" id="ARBA00022679"/>
    </source>
</evidence>
<dbReference type="InterPro" id="IPR004193">
    <property type="entry name" value="Glyco_hydro_13_N"/>
</dbReference>
<dbReference type="NCBIfam" id="NF003811">
    <property type="entry name" value="PRK05402.1"/>
    <property type="match status" value="1"/>
</dbReference>
<dbReference type="SUPFAM" id="SSF51445">
    <property type="entry name" value="(Trans)glycosidases"/>
    <property type="match status" value="1"/>
</dbReference>
<dbReference type="Proteomes" id="UP000094296">
    <property type="component" value="Unassembled WGS sequence"/>
</dbReference>
<dbReference type="InterPro" id="IPR013783">
    <property type="entry name" value="Ig-like_fold"/>
</dbReference>
<dbReference type="UniPathway" id="UPA00164"/>
<dbReference type="PANTHER" id="PTHR43651:SF3">
    <property type="entry name" value="1,4-ALPHA-GLUCAN-BRANCHING ENZYME"/>
    <property type="match status" value="1"/>
</dbReference>
<keyword evidence="7 10" id="KW-0808">Transferase</keyword>
<sequence length="636" mass="73600">MKRIKPSKQEIKLFQEGKLYNSYQVFGAHPIMKRGCMGVRFAVWAPNARQVSVVGSFNSWDSSTHVMEHIDNSGIWYIYTENAKVGDIYKYAITSNTGEVVLKADPYAFAAELRPNSASIITELSGFTWTDKEYLNDREKKSSHRQPINIYEVHLGSWRRKDNGDFLNYRELATELVDYVVDMGYTHIELLPVMEHPYDGSWGYQLTGYFAVTSRYGKPEDFMYLINECHNKNIGVILDWVPSHFCKDCHGLAQFDGMPLYEYDNPQKADKGEWGTLSFDFAKPQVQSFLISNALYWLKMFHIDGLRVDAVASMIYLNFGKEEGQWTPNIYGGNENLEAVAFLRRLNEVVFDQAPNALVMAEESTSWPLVSAPTYLGGLGFNYKWNMGWMNDTLKYMELDPIHRKWHHKLLTFSFFYAFSENFLLPLSHDEVVHGKKSLLNKMPGDYWQKFASLRVFLGYMMTHPGKKLLFMGGEFGQFIEWNENQQLDWLLLDYEMHKKLQDYVRSLNHFYKCSQELWELDHEQAGFEWIDADNYEQSIIAFMRQTTNGDYVIIICNFTPIVYHSYRVGVPENTTYIEAFNSDAIAYGGSGQRASADVIQANNTKWHNQPYSIEVTVPPLAIIIIQPNINDGEDK</sequence>
<comment type="subunit">
    <text evidence="10">Monomer.</text>
</comment>
<dbReference type="InterPro" id="IPR006047">
    <property type="entry name" value="GH13_cat_dom"/>
</dbReference>
<dbReference type="CDD" id="cd11322">
    <property type="entry name" value="AmyAc_Glg_BE"/>
    <property type="match status" value="1"/>
</dbReference>
<name>A0A1E5G0D5_9FIRM</name>
<keyword evidence="9 10" id="KW-0119">Carbohydrate metabolism</keyword>
<dbReference type="OrthoDB" id="9800174at2"/>
<dbReference type="AlphaFoldDB" id="A0A1E5G0D5"/>
<evidence type="ECO:0000313" key="13">
    <source>
        <dbReference type="EMBL" id="OEF96296.1"/>
    </source>
</evidence>
<evidence type="ECO:0000256" key="10">
    <source>
        <dbReference type="HAMAP-Rule" id="MF_00685"/>
    </source>
</evidence>
<dbReference type="GO" id="GO:0005829">
    <property type="term" value="C:cytosol"/>
    <property type="evidence" value="ECO:0007669"/>
    <property type="project" value="TreeGrafter"/>
</dbReference>
<dbReference type="Gene3D" id="2.60.40.1180">
    <property type="entry name" value="Golgi alpha-mannosidase II"/>
    <property type="match status" value="1"/>
</dbReference>
<dbReference type="GO" id="GO:0004553">
    <property type="term" value="F:hydrolase activity, hydrolyzing O-glycosyl compounds"/>
    <property type="evidence" value="ECO:0007669"/>
    <property type="project" value="InterPro"/>
</dbReference>
<dbReference type="InterPro" id="IPR014756">
    <property type="entry name" value="Ig_E-set"/>
</dbReference>
<dbReference type="InterPro" id="IPR013780">
    <property type="entry name" value="Glyco_hydro_b"/>
</dbReference>
<keyword evidence="6 10" id="KW-0328">Glycosyltransferase</keyword>
<keyword evidence="8 10" id="KW-0320">Glycogen biosynthesis</keyword>
<dbReference type="SMART" id="SM00642">
    <property type="entry name" value="Aamy"/>
    <property type="match status" value="1"/>
</dbReference>
<evidence type="ECO:0000256" key="2">
    <source>
        <dbReference type="ARBA" id="ARBA00002953"/>
    </source>
</evidence>
<organism evidence="13 14">
    <name type="scientific">Desulfuribacillus alkaliarsenatis</name>
    <dbReference type="NCBI Taxonomy" id="766136"/>
    <lineage>
        <taxon>Bacteria</taxon>
        <taxon>Bacillati</taxon>
        <taxon>Bacillota</taxon>
        <taxon>Desulfuribacillia</taxon>
        <taxon>Desulfuribacillales</taxon>
        <taxon>Desulfuribacillaceae</taxon>
        <taxon>Desulfuribacillus</taxon>
    </lineage>
</organism>
<comment type="similarity">
    <text evidence="4 10">Belongs to the glycosyl hydrolase 13 family. GlgB subfamily.</text>
</comment>
<keyword evidence="14" id="KW-1185">Reference proteome</keyword>
<comment type="function">
    <text evidence="2 10">Catalyzes the formation of the alpha-1,6-glucosidic linkages in glycogen by scission of a 1,4-alpha-linked oligosaccharide from growing alpha-1,4-glucan chains and the subsequent attachment of the oligosaccharide to the alpha-1,6 position.</text>
</comment>
<keyword evidence="5 10" id="KW-0321">Glycogen metabolism</keyword>
<accession>A0A1E5G0D5</accession>
<evidence type="ECO:0000256" key="8">
    <source>
        <dbReference type="ARBA" id="ARBA00023056"/>
    </source>
</evidence>
<evidence type="ECO:0000256" key="1">
    <source>
        <dbReference type="ARBA" id="ARBA00000826"/>
    </source>
</evidence>
<dbReference type="InterPro" id="IPR037439">
    <property type="entry name" value="Branching_enzy"/>
</dbReference>
<dbReference type="FunFam" id="2.60.40.1180:FF:000002">
    <property type="entry name" value="1,4-alpha-glucan branching enzyme GlgB"/>
    <property type="match status" value="1"/>
</dbReference>
<dbReference type="STRING" id="766136.BHF68_09040"/>
<dbReference type="PANTHER" id="PTHR43651">
    <property type="entry name" value="1,4-ALPHA-GLUCAN-BRANCHING ENZYME"/>
    <property type="match status" value="1"/>
</dbReference>
<evidence type="ECO:0000256" key="9">
    <source>
        <dbReference type="ARBA" id="ARBA00023277"/>
    </source>
</evidence>
<protein>
    <recommendedName>
        <fullName evidence="10">1,4-alpha-glucan branching enzyme GlgB</fullName>
        <ecNumber evidence="10">2.4.1.18</ecNumber>
    </recommendedName>
    <alternativeName>
        <fullName evidence="10">1,4-alpha-D-glucan:1,4-alpha-D-glucan 6-glucosyl-transferase</fullName>
    </alternativeName>
    <alternativeName>
        <fullName evidence="10">Alpha-(1-&gt;4)-glucan branching enzyme</fullName>
    </alternativeName>
    <alternativeName>
        <fullName evidence="10">Glycogen branching enzyme</fullName>
        <shortName evidence="10">BE</shortName>
    </alternativeName>
</protein>